<accession>A0AAU9LI76</accession>
<feature type="region of interest" description="Disordered" evidence="1">
    <location>
        <begin position="61"/>
        <end position="91"/>
    </location>
</feature>
<sequence length="91" mass="9735">MAAMAEPWRGGSGGLDGGKEAFTVTVAAATPVSQQRQVAVSATGNTSKHHHPYGDTWYSERQQRNAHSLRLGPNSSDVVVSRRRRSSDSGI</sequence>
<dbReference type="Proteomes" id="UP001157418">
    <property type="component" value="Unassembled WGS sequence"/>
</dbReference>
<gene>
    <name evidence="2" type="ORF">LVIROSA_LOCUS3127</name>
</gene>
<protein>
    <submittedName>
        <fullName evidence="2">Uncharacterized protein</fullName>
    </submittedName>
</protein>
<evidence type="ECO:0000313" key="3">
    <source>
        <dbReference type="Proteomes" id="UP001157418"/>
    </source>
</evidence>
<comment type="caution">
    <text evidence="2">The sequence shown here is derived from an EMBL/GenBank/DDBJ whole genome shotgun (WGS) entry which is preliminary data.</text>
</comment>
<dbReference type="AlphaFoldDB" id="A0AAU9LI76"/>
<evidence type="ECO:0000313" key="2">
    <source>
        <dbReference type="EMBL" id="CAH1415269.1"/>
    </source>
</evidence>
<proteinExistence type="predicted"/>
<organism evidence="2 3">
    <name type="scientific">Lactuca virosa</name>
    <dbReference type="NCBI Taxonomy" id="75947"/>
    <lineage>
        <taxon>Eukaryota</taxon>
        <taxon>Viridiplantae</taxon>
        <taxon>Streptophyta</taxon>
        <taxon>Embryophyta</taxon>
        <taxon>Tracheophyta</taxon>
        <taxon>Spermatophyta</taxon>
        <taxon>Magnoliopsida</taxon>
        <taxon>eudicotyledons</taxon>
        <taxon>Gunneridae</taxon>
        <taxon>Pentapetalae</taxon>
        <taxon>asterids</taxon>
        <taxon>campanulids</taxon>
        <taxon>Asterales</taxon>
        <taxon>Asteraceae</taxon>
        <taxon>Cichorioideae</taxon>
        <taxon>Cichorieae</taxon>
        <taxon>Lactucinae</taxon>
        <taxon>Lactuca</taxon>
    </lineage>
</organism>
<evidence type="ECO:0000256" key="1">
    <source>
        <dbReference type="SAM" id="MobiDB-lite"/>
    </source>
</evidence>
<reference evidence="2 3" key="1">
    <citation type="submission" date="2022-01" db="EMBL/GenBank/DDBJ databases">
        <authorList>
            <person name="Xiong W."/>
            <person name="Schranz E."/>
        </authorList>
    </citation>
    <scope>NUCLEOTIDE SEQUENCE [LARGE SCALE GENOMIC DNA]</scope>
</reference>
<name>A0AAU9LI76_9ASTR</name>
<keyword evidence="3" id="KW-1185">Reference proteome</keyword>
<dbReference type="EMBL" id="CAKMRJ010000001">
    <property type="protein sequence ID" value="CAH1415269.1"/>
    <property type="molecule type" value="Genomic_DNA"/>
</dbReference>